<keyword evidence="3" id="KW-1185">Reference proteome</keyword>
<reference evidence="3" key="1">
    <citation type="submission" date="2017-06" db="EMBL/GenBank/DDBJ databases">
        <title>Herbaspirillum phytohormonus sp. nov., isolated from the root nodule of Robinia pseudoacacia in lead-zinc mine.</title>
        <authorList>
            <person name="Fan M."/>
            <person name="Lin Y."/>
        </authorList>
    </citation>
    <scope>NUCLEOTIDE SEQUENCE [LARGE SCALE GENOMIC DNA]</scope>
    <source>
        <strain evidence="3">SC-089</strain>
    </source>
</reference>
<dbReference type="InterPro" id="IPR042100">
    <property type="entry name" value="Bug_dom1"/>
</dbReference>
<dbReference type="Gene3D" id="3.40.190.10">
    <property type="entry name" value="Periplasmic binding protein-like II"/>
    <property type="match status" value="1"/>
</dbReference>
<dbReference type="Gene3D" id="3.40.190.150">
    <property type="entry name" value="Bordetella uptake gene, domain 1"/>
    <property type="match status" value="1"/>
</dbReference>
<sequence length="319" mass="33336">MGISALLFACAGAYAQPQPYPTRSITLVVPFNAGGPTDTLARILAQSLGKQLGQSVVVENIGGAGGTLGAARVAKANADGYTLLMDHLGLATAPTLYKNLPYDTRTAFSAVGLITEAPMAIIVRPALPAHTLKDLATLMKERPGDIVFGHSGLGGVDQLCGLLLMTAAHSRFQLIPYRGNAPVMADMLGGRVDVTCSQLASAAGYITSGKARGLAMTAAKRSPVLPDLPTTREAGLPQVDITVWNGLFAPHGTPAPVIQRLAQGLQAALKDPELSARFLKLGTEPESAALATPAALTQRLNREIDRWAPVIRSAQQYAN</sequence>
<dbReference type="SUPFAM" id="SSF53850">
    <property type="entry name" value="Periplasmic binding protein-like II"/>
    <property type="match status" value="1"/>
</dbReference>
<comment type="similarity">
    <text evidence="1">Belongs to the UPF0065 (bug) family.</text>
</comment>
<dbReference type="Pfam" id="PF03401">
    <property type="entry name" value="TctC"/>
    <property type="match status" value="1"/>
</dbReference>
<evidence type="ECO:0000313" key="3">
    <source>
        <dbReference type="Proteomes" id="UP000214603"/>
    </source>
</evidence>
<dbReference type="PANTHER" id="PTHR42928:SF5">
    <property type="entry name" value="BLR1237 PROTEIN"/>
    <property type="match status" value="1"/>
</dbReference>
<evidence type="ECO:0000313" key="2">
    <source>
        <dbReference type="EMBL" id="OWT53601.1"/>
    </source>
</evidence>
<gene>
    <name evidence="2" type="ORF">CEY11_24415</name>
</gene>
<evidence type="ECO:0000256" key="1">
    <source>
        <dbReference type="ARBA" id="ARBA00006987"/>
    </source>
</evidence>
<dbReference type="OrthoDB" id="8678477at2"/>
<proteinExistence type="inferred from homology"/>
<dbReference type="PIRSF" id="PIRSF017082">
    <property type="entry name" value="YflP"/>
    <property type="match status" value="1"/>
</dbReference>
<comment type="caution">
    <text evidence="2">The sequence shown here is derived from an EMBL/GenBank/DDBJ whole genome shotgun (WGS) entry which is preliminary data.</text>
</comment>
<dbReference type="Proteomes" id="UP000214603">
    <property type="component" value="Unassembled WGS sequence"/>
</dbReference>
<name>A0A225M224_9BURK</name>
<evidence type="ECO:0008006" key="4">
    <source>
        <dbReference type="Google" id="ProtNLM"/>
    </source>
</evidence>
<accession>A0A225M224</accession>
<dbReference type="AlphaFoldDB" id="A0A225M224"/>
<dbReference type="PANTHER" id="PTHR42928">
    <property type="entry name" value="TRICARBOXYLATE-BINDING PROTEIN"/>
    <property type="match status" value="1"/>
</dbReference>
<organism evidence="2 3">
    <name type="scientific">Candidimonas nitroreducens</name>
    <dbReference type="NCBI Taxonomy" id="683354"/>
    <lineage>
        <taxon>Bacteria</taxon>
        <taxon>Pseudomonadati</taxon>
        <taxon>Pseudomonadota</taxon>
        <taxon>Betaproteobacteria</taxon>
        <taxon>Burkholderiales</taxon>
        <taxon>Alcaligenaceae</taxon>
        <taxon>Candidimonas</taxon>
    </lineage>
</organism>
<protein>
    <recommendedName>
        <fullName evidence="4">Tripartite tricarboxylate transporter substrate binding protein BugD</fullName>
    </recommendedName>
</protein>
<dbReference type="EMBL" id="NJIH01000020">
    <property type="protein sequence ID" value="OWT53601.1"/>
    <property type="molecule type" value="Genomic_DNA"/>
</dbReference>
<dbReference type="InterPro" id="IPR005064">
    <property type="entry name" value="BUG"/>
</dbReference>